<dbReference type="OrthoDB" id="5949386at2"/>
<dbReference type="Gene3D" id="1.10.10.60">
    <property type="entry name" value="Homeodomain-like"/>
    <property type="match status" value="2"/>
</dbReference>
<dbReference type="PANTHER" id="PTHR43280">
    <property type="entry name" value="ARAC-FAMILY TRANSCRIPTIONAL REGULATOR"/>
    <property type="match status" value="1"/>
</dbReference>
<dbReference type="GO" id="GO:0043565">
    <property type="term" value="F:sequence-specific DNA binding"/>
    <property type="evidence" value="ECO:0007669"/>
    <property type="project" value="InterPro"/>
</dbReference>
<dbReference type="RefSeq" id="WP_075710766.1">
    <property type="nucleotide sequence ID" value="NZ_MJMJ01000045.1"/>
</dbReference>
<dbReference type="STRING" id="1381081.BIY22_13205"/>
<dbReference type="Pfam" id="PF12833">
    <property type="entry name" value="HTH_18"/>
    <property type="match status" value="1"/>
</dbReference>
<dbReference type="EMBL" id="MJMJ01000045">
    <property type="protein sequence ID" value="OLQ85838.1"/>
    <property type="molecule type" value="Genomic_DNA"/>
</dbReference>
<dbReference type="Proteomes" id="UP000186313">
    <property type="component" value="Unassembled WGS sequence"/>
</dbReference>
<name>A0A1Q9H9W2_9VIBR</name>
<dbReference type="InterPro" id="IPR018060">
    <property type="entry name" value="HTH_AraC"/>
</dbReference>
<evidence type="ECO:0000256" key="3">
    <source>
        <dbReference type="ARBA" id="ARBA00023163"/>
    </source>
</evidence>
<keyword evidence="3" id="KW-0804">Transcription</keyword>
<evidence type="ECO:0000313" key="5">
    <source>
        <dbReference type="EMBL" id="OLQ85838.1"/>
    </source>
</evidence>
<proteinExistence type="predicted"/>
<dbReference type="InterPro" id="IPR009057">
    <property type="entry name" value="Homeodomain-like_sf"/>
</dbReference>
<dbReference type="PROSITE" id="PS01124">
    <property type="entry name" value="HTH_ARAC_FAMILY_2"/>
    <property type="match status" value="1"/>
</dbReference>
<dbReference type="AlphaFoldDB" id="A0A1Q9H9W2"/>
<sequence>MGVDSLKTAKIGKVVLTKKLCEEENEVIVARDRDAKTKLAEGRFISCNFNDQIVVHGGTSYELRDSDIVSTAHPSVYIILLLSGELEFSYDGLKFHLDAQEHPQGVVVNLLTPANFCRAIREHNQVSKLNIVLKPAWFNQRQQLKEYRDFFNRDRCYYKLSLDKPIALLLKQAISISTPSTFVEHMEFECLTHQIIAECLKQTPKLPLIASPSEESNSEIQVADIVSYIETHLDSNLSLEQLSQQFSMSISTLQRQFKQALNITVNGYIRFRRLEIAYNHLQRGLVSITEAAYEAGYQHPANFTHAFKREFGMTPHELVRRSH</sequence>
<dbReference type="SUPFAM" id="SSF46689">
    <property type="entry name" value="Homeodomain-like"/>
    <property type="match status" value="2"/>
</dbReference>
<evidence type="ECO:0000259" key="4">
    <source>
        <dbReference type="PROSITE" id="PS01124"/>
    </source>
</evidence>
<dbReference type="GO" id="GO:0003700">
    <property type="term" value="F:DNA-binding transcription factor activity"/>
    <property type="evidence" value="ECO:0007669"/>
    <property type="project" value="InterPro"/>
</dbReference>
<gene>
    <name evidence="5" type="ORF">BIY22_13205</name>
</gene>
<organism evidence="5 6">
    <name type="scientific">Vibrio panuliri</name>
    <dbReference type="NCBI Taxonomy" id="1381081"/>
    <lineage>
        <taxon>Bacteria</taxon>
        <taxon>Pseudomonadati</taxon>
        <taxon>Pseudomonadota</taxon>
        <taxon>Gammaproteobacteria</taxon>
        <taxon>Vibrionales</taxon>
        <taxon>Vibrionaceae</taxon>
        <taxon>Vibrio</taxon>
    </lineage>
</organism>
<evidence type="ECO:0000256" key="1">
    <source>
        <dbReference type="ARBA" id="ARBA00023015"/>
    </source>
</evidence>
<evidence type="ECO:0000313" key="6">
    <source>
        <dbReference type="Proteomes" id="UP000186313"/>
    </source>
</evidence>
<dbReference type="SMART" id="SM00342">
    <property type="entry name" value="HTH_ARAC"/>
    <property type="match status" value="1"/>
</dbReference>
<comment type="caution">
    <text evidence="5">The sequence shown here is derived from an EMBL/GenBank/DDBJ whole genome shotgun (WGS) entry which is preliminary data.</text>
</comment>
<feature type="domain" description="HTH araC/xylS-type" evidence="4">
    <location>
        <begin position="223"/>
        <end position="321"/>
    </location>
</feature>
<keyword evidence="1" id="KW-0805">Transcription regulation</keyword>
<accession>A0A1Q9H9W2</accession>
<keyword evidence="2" id="KW-0238">DNA-binding</keyword>
<evidence type="ECO:0000256" key="2">
    <source>
        <dbReference type="ARBA" id="ARBA00023125"/>
    </source>
</evidence>
<reference evidence="5 6" key="1">
    <citation type="submission" date="2016-09" db="EMBL/GenBank/DDBJ databases">
        <title>Genomic Taxonomy of the Vibrionaceae.</title>
        <authorList>
            <person name="Gonzalez-Castillo A."/>
            <person name="Gomez-Gil B."/>
            <person name="Enciso-Ibarra K."/>
        </authorList>
    </citation>
    <scope>NUCLEOTIDE SEQUENCE [LARGE SCALE GENOMIC DNA]</scope>
    <source>
        <strain evidence="5 6">CAIM 703</strain>
    </source>
</reference>
<protein>
    <recommendedName>
        <fullName evidence="4">HTH araC/xylS-type domain-containing protein</fullName>
    </recommendedName>
</protein>
<dbReference type="PANTHER" id="PTHR43280:SF27">
    <property type="entry name" value="TRANSCRIPTIONAL REGULATOR MTLR"/>
    <property type="match status" value="1"/>
</dbReference>